<dbReference type="PANTHER" id="PTHR35010:SF2">
    <property type="entry name" value="BLL4672 PROTEIN"/>
    <property type="match status" value="1"/>
</dbReference>
<dbReference type="InterPro" id="IPR001387">
    <property type="entry name" value="Cro/C1-type_HTH"/>
</dbReference>
<comment type="caution">
    <text evidence="2">The sequence shown here is derived from an EMBL/GenBank/DDBJ whole genome shotgun (WGS) entry which is preliminary data.</text>
</comment>
<dbReference type="InterPro" id="IPR041413">
    <property type="entry name" value="MLTR_LBD"/>
</dbReference>
<evidence type="ECO:0000259" key="1">
    <source>
        <dbReference type="PROSITE" id="PS50943"/>
    </source>
</evidence>
<dbReference type="EMBL" id="JBHSIT010000002">
    <property type="protein sequence ID" value="MFC4907690.1"/>
    <property type="molecule type" value="Genomic_DNA"/>
</dbReference>
<protein>
    <submittedName>
        <fullName evidence="2">Helix-turn-helix transcriptional regulator</fullName>
    </submittedName>
</protein>
<dbReference type="PANTHER" id="PTHR35010">
    <property type="entry name" value="BLL4672 PROTEIN-RELATED"/>
    <property type="match status" value="1"/>
</dbReference>
<reference evidence="3" key="1">
    <citation type="journal article" date="2019" name="Int. J. Syst. Evol. Microbiol.">
        <title>The Global Catalogue of Microorganisms (GCM) 10K type strain sequencing project: providing services to taxonomists for standard genome sequencing and annotation.</title>
        <authorList>
            <consortium name="The Broad Institute Genomics Platform"/>
            <consortium name="The Broad Institute Genome Sequencing Center for Infectious Disease"/>
            <person name="Wu L."/>
            <person name="Ma J."/>
        </authorList>
    </citation>
    <scope>NUCLEOTIDE SEQUENCE [LARGE SCALE GENOMIC DNA]</scope>
    <source>
        <strain evidence="3">KLKA75</strain>
    </source>
</reference>
<dbReference type="Pfam" id="PF13560">
    <property type="entry name" value="HTH_31"/>
    <property type="match status" value="1"/>
</dbReference>
<dbReference type="SUPFAM" id="SSF47413">
    <property type="entry name" value="lambda repressor-like DNA-binding domains"/>
    <property type="match status" value="1"/>
</dbReference>
<dbReference type="Gene3D" id="1.10.260.40">
    <property type="entry name" value="lambda repressor-like DNA-binding domains"/>
    <property type="match status" value="1"/>
</dbReference>
<evidence type="ECO:0000313" key="2">
    <source>
        <dbReference type="EMBL" id="MFC4907690.1"/>
    </source>
</evidence>
<dbReference type="InterPro" id="IPR010982">
    <property type="entry name" value="Lambda_DNA-bd_dom_sf"/>
</dbReference>
<dbReference type="PROSITE" id="PS50943">
    <property type="entry name" value="HTH_CROC1"/>
    <property type="match status" value="1"/>
</dbReference>
<dbReference type="Pfam" id="PF17765">
    <property type="entry name" value="MLTR_LBD"/>
    <property type="match status" value="1"/>
</dbReference>
<feature type="domain" description="HTH cro/C1-type" evidence="1">
    <location>
        <begin position="35"/>
        <end position="82"/>
    </location>
</feature>
<accession>A0ABV9TXD6</accession>
<keyword evidence="3" id="KW-1185">Reference proteome</keyword>
<organism evidence="2 3">
    <name type="scientific">Actinomadura gamaensis</name>
    <dbReference type="NCBI Taxonomy" id="1763541"/>
    <lineage>
        <taxon>Bacteria</taxon>
        <taxon>Bacillati</taxon>
        <taxon>Actinomycetota</taxon>
        <taxon>Actinomycetes</taxon>
        <taxon>Streptosporangiales</taxon>
        <taxon>Thermomonosporaceae</taxon>
        <taxon>Actinomadura</taxon>
    </lineage>
</organism>
<evidence type="ECO:0000313" key="3">
    <source>
        <dbReference type="Proteomes" id="UP001595872"/>
    </source>
</evidence>
<dbReference type="CDD" id="cd00093">
    <property type="entry name" value="HTH_XRE"/>
    <property type="match status" value="1"/>
</dbReference>
<dbReference type="RefSeq" id="WP_378253651.1">
    <property type="nucleotide sequence ID" value="NZ_JBHSIT010000002.1"/>
</dbReference>
<gene>
    <name evidence="2" type="ORF">ACFPCY_10190</name>
</gene>
<dbReference type="Gene3D" id="3.30.450.180">
    <property type="match status" value="1"/>
</dbReference>
<dbReference type="SMART" id="SM00530">
    <property type="entry name" value="HTH_XRE"/>
    <property type="match status" value="1"/>
</dbReference>
<proteinExistence type="predicted"/>
<dbReference type="Proteomes" id="UP001595872">
    <property type="component" value="Unassembled WGS sequence"/>
</dbReference>
<sequence length="286" mass="31532">MRDHHDLGVFLQTRRARIAPESVGLPAGTRRRVPGLRREELAQLAGISVEYYQRLEQGRTGRPSDEVLDALARVLDLSDVERDHLRTLVRRRSPGAAVEDGPERARPELRRMLDLLPTPGMVINDRFDVLAYNPIARRLFVGALEGGNLARFLFLDPAGRAFYVDWDEVAASTVGQLRVVAARHPGDARLARLVAELAGGSAEFARLWAAGDVDVRTHGAKNLRHPALGVLTFSYENLQPAGEHRQRLVVLTPVPDGPTEAALHLLASWADGDRAPARPEGSLRSR</sequence>
<name>A0ABV9TXD6_9ACTN</name>